<comment type="caution">
    <text evidence="2">The sequence shown here is derived from an EMBL/GenBank/DDBJ whole genome shotgun (WGS) entry which is preliminary data.</text>
</comment>
<dbReference type="Proteomes" id="UP001301958">
    <property type="component" value="Unassembled WGS sequence"/>
</dbReference>
<organism evidence="2 3">
    <name type="scientific">Podospora fimiseda</name>
    <dbReference type="NCBI Taxonomy" id="252190"/>
    <lineage>
        <taxon>Eukaryota</taxon>
        <taxon>Fungi</taxon>
        <taxon>Dikarya</taxon>
        <taxon>Ascomycota</taxon>
        <taxon>Pezizomycotina</taxon>
        <taxon>Sordariomycetes</taxon>
        <taxon>Sordariomycetidae</taxon>
        <taxon>Sordariales</taxon>
        <taxon>Podosporaceae</taxon>
        <taxon>Podospora</taxon>
    </lineage>
</organism>
<sequence>MGRMERGDCITVEGLFLFLLIFGSPHEKDWACIILLFLFSLLMIFFSLETS</sequence>
<keyword evidence="3" id="KW-1185">Reference proteome</keyword>
<protein>
    <submittedName>
        <fullName evidence="2">Uncharacterized protein</fullName>
    </submittedName>
</protein>
<dbReference type="EMBL" id="MU865289">
    <property type="protein sequence ID" value="KAK4232078.1"/>
    <property type="molecule type" value="Genomic_DNA"/>
</dbReference>
<keyword evidence="1" id="KW-0472">Membrane</keyword>
<dbReference type="AlphaFoldDB" id="A0AAN7BYQ0"/>
<keyword evidence="1" id="KW-1133">Transmembrane helix</keyword>
<feature type="transmembrane region" description="Helical" evidence="1">
    <location>
        <begin position="30"/>
        <end position="48"/>
    </location>
</feature>
<keyword evidence="1" id="KW-0812">Transmembrane</keyword>
<reference evidence="2" key="2">
    <citation type="submission" date="2023-05" db="EMBL/GenBank/DDBJ databases">
        <authorList>
            <consortium name="Lawrence Berkeley National Laboratory"/>
            <person name="Steindorff A."/>
            <person name="Hensen N."/>
            <person name="Bonometti L."/>
            <person name="Westerberg I."/>
            <person name="Brannstrom I.O."/>
            <person name="Guillou S."/>
            <person name="Cros-Aarteil S."/>
            <person name="Calhoun S."/>
            <person name="Haridas S."/>
            <person name="Kuo A."/>
            <person name="Mondo S."/>
            <person name="Pangilinan J."/>
            <person name="Riley R."/>
            <person name="Labutti K."/>
            <person name="Andreopoulos B."/>
            <person name="Lipzen A."/>
            <person name="Chen C."/>
            <person name="Yanf M."/>
            <person name="Daum C."/>
            <person name="Ng V."/>
            <person name="Clum A."/>
            <person name="Ohm R."/>
            <person name="Martin F."/>
            <person name="Silar P."/>
            <person name="Natvig D."/>
            <person name="Lalanne C."/>
            <person name="Gautier V."/>
            <person name="Ament-Velasquez S.L."/>
            <person name="Kruys A."/>
            <person name="Hutchinson M.I."/>
            <person name="Powell A.J."/>
            <person name="Barry K."/>
            <person name="Miller A.N."/>
            <person name="Grigoriev I.V."/>
            <person name="Debuchy R."/>
            <person name="Gladieux P."/>
            <person name="Thoren M.H."/>
            <person name="Johannesson H."/>
        </authorList>
    </citation>
    <scope>NUCLEOTIDE SEQUENCE</scope>
    <source>
        <strain evidence="2">CBS 990.96</strain>
    </source>
</reference>
<evidence type="ECO:0000313" key="2">
    <source>
        <dbReference type="EMBL" id="KAK4232078.1"/>
    </source>
</evidence>
<feature type="transmembrane region" description="Helical" evidence="1">
    <location>
        <begin position="7"/>
        <end position="24"/>
    </location>
</feature>
<gene>
    <name evidence="2" type="ORF">QBC38DRAFT_144708</name>
</gene>
<evidence type="ECO:0000256" key="1">
    <source>
        <dbReference type="SAM" id="Phobius"/>
    </source>
</evidence>
<proteinExistence type="predicted"/>
<name>A0AAN7BYQ0_9PEZI</name>
<reference evidence="2" key="1">
    <citation type="journal article" date="2023" name="Mol. Phylogenet. Evol.">
        <title>Genome-scale phylogeny and comparative genomics of the fungal order Sordariales.</title>
        <authorList>
            <person name="Hensen N."/>
            <person name="Bonometti L."/>
            <person name="Westerberg I."/>
            <person name="Brannstrom I.O."/>
            <person name="Guillou S."/>
            <person name="Cros-Aarteil S."/>
            <person name="Calhoun S."/>
            <person name="Haridas S."/>
            <person name="Kuo A."/>
            <person name="Mondo S."/>
            <person name="Pangilinan J."/>
            <person name="Riley R."/>
            <person name="LaButti K."/>
            <person name="Andreopoulos B."/>
            <person name="Lipzen A."/>
            <person name="Chen C."/>
            <person name="Yan M."/>
            <person name="Daum C."/>
            <person name="Ng V."/>
            <person name="Clum A."/>
            <person name="Steindorff A."/>
            <person name="Ohm R.A."/>
            <person name="Martin F."/>
            <person name="Silar P."/>
            <person name="Natvig D.O."/>
            <person name="Lalanne C."/>
            <person name="Gautier V."/>
            <person name="Ament-Velasquez S.L."/>
            <person name="Kruys A."/>
            <person name="Hutchinson M.I."/>
            <person name="Powell A.J."/>
            <person name="Barry K."/>
            <person name="Miller A.N."/>
            <person name="Grigoriev I.V."/>
            <person name="Debuchy R."/>
            <person name="Gladieux P."/>
            <person name="Hiltunen Thoren M."/>
            <person name="Johannesson H."/>
        </authorList>
    </citation>
    <scope>NUCLEOTIDE SEQUENCE</scope>
    <source>
        <strain evidence="2">CBS 990.96</strain>
    </source>
</reference>
<evidence type="ECO:0000313" key="3">
    <source>
        <dbReference type="Proteomes" id="UP001301958"/>
    </source>
</evidence>
<accession>A0AAN7BYQ0</accession>